<dbReference type="EMBL" id="LNYU01000009">
    <property type="protein sequence ID" value="KTD66599.1"/>
    <property type="molecule type" value="Genomic_DNA"/>
</dbReference>
<dbReference type="InterPro" id="IPR029055">
    <property type="entry name" value="Ntn_hydrolases_N"/>
</dbReference>
<keyword evidence="9" id="KW-0732">Signal</keyword>
<comment type="subunit">
    <text evidence="8">This enzyme consists of two polypeptide chains, which are synthesized in precursor form from a single polypeptide.</text>
</comment>
<accession>A0A0W0ZBX8</accession>
<dbReference type="PROSITE" id="PS00462">
    <property type="entry name" value="G_GLU_TRANSPEPTIDASE"/>
    <property type="match status" value="1"/>
</dbReference>
<gene>
    <name evidence="10" type="ORF">Lsan_0544</name>
</gene>
<dbReference type="Pfam" id="PF01019">
    <property type="entry name" value="G_glu_transpept"/>
    <property type="match status" value="1"/>
</dbReference>
<dbReference type="EC" id="3.4.19.13" evidence="8"/>
<name>A0A0W0ZBX8_9GAMM</name>
<evidence type="ECO:0000256" key="4">
    <source>
        <dbReference type="ARBA" id="ARBA00023315"/>
    </source>
</evidence>
<dbReference type="UniPathway" id="UPA00204"/>
<organism evidence="10 11">
    <name type="scientific">Legionella santicrucis</name>
    <dbReference type="NCBI Taxonomy" id="45074"/>
    <lineage>
        <taxon>Bacteria</taxon>
        <taxon>Pseudomonadati</taxon>
        <taxon>Pseudomonadota</taxon>
        <taxon>Gammaproteobacteria</taxon>
        <taxon>Legionellales</taxon>
        <taxon>Legionellaceae</taxon>
        <taxon>Legionella</taxon>
    </lineage>
</organism>
<comment type="catalytic activity">
    <reaction evidence="5 8">
        <text>an N-terminal (5-L-glutamyl)-[peptide] + an alpha-amino acid = 5-L-glutamyl amino acid + an N-terminal L-alpha-aminoacyl-[peptide]</text>
        <dbReference type="Rhea" id="RHEA:23904"/>
        <dbReference type="Rhea" id="RHEA-COMP:9780"/>
        <dbReference type="Rhea" id="RHEA-COMP:9795"/>
        <dbReference type="ChEBI" id="CHEBI:77644"/>
        <dbReference type="ChEBI" id="CHEBI:78597"/>
        <dbReference type="ChEBI" id="CHEBI:78599"/>
        <dbReference type="ChEBI" id="CHEBI:78608"/>
        <dbReference type="EC" id="2.3.2.2"/>
    </reaction>
</comment>
<dbReference type="Gene3D" id="3.60.20.40">
    <property type="match status" value="1"/>
</dbReference>
<keyword evidence="11" id="KW-1185">Reference proteome</keyword>
<dbReference type="PANTHER" id="PTHR43199:SF6">
    <property type="entry name" value="GLUTATHIONE HYDROLASE PROENZYME"/>
    <property type="match status" value="1"/>
</dbReference>
<comment type="PTM">
    <text evidence="8">Cleaved by autocatalysis into a large and a small subunit.</text>
</comment>
<dbReference type="PRINTS" id="PR01210">
    <property type="entry name" value="GGTRANSPTASE"/>
</dbReference>
<feature type="chain" id="PRO_5006918533" description="Glutathione hydrolase proenzyme" evidence="9">
    <location>
        <begin position="30"/>
        <end position="585"/>
    </location>
</feature>
<dbReference type="OrthoDB" id="5297205at2"/>
<dbReference type="Proteomes" id="UP000054703">
    <property type="component" value="Unassembled WGS sequence"/>
</dbReference>
<evidence type="ECO:0000256" key="1">
    <source>
        <dbReference type="ARBA" id="ARBA00001049"/>
    </source>
</evidence>
<dbReference type="GO" id="GO:0103068">
    <property type="term" value="F:leukotriene C4 gamma-glutamyl transferase activity"/>
    <property type="evidence" value="ECO:0007669"/>
    <property type="project" value="UniProtKB-EC"/>
</dbReference>
<protein>
    <recommendedName>
        <fullName evidence="8">Glutathione hydrolase proenzyme</fullName>
        <ecNumber evidence="8">2.3.2.2</ecNumber>
        <ecNumber evidence="8">3.4.19.13</ecNumber>
    </recommendedName>
    <component>
        <recommendedName>
            <fullName evidence="8">Glutathione hydrolase large chain</fullName>
        </recommendedName>
    </component>
    <component>
        <recommendedName>
            <fullName evidence="8">Glutathione hydrolase small chain</fullName>
        </recommendedName>
    </component>
</protein>
<proteinExistence type="inferred from homology"/>
<feature type="binding site" evidence="7">
    <location>
        <position position="105"/>
    </location>
    <ligand>
        <name>L-glutamate</name>
        <dbReference type="ChEBI" id="CHEBI:29985"/>
    </ligand>
</feature>
<reference evidence="10 11" key="1">
    <citation type="submission" date="2015-11" db="EMBL/GenBank/DDBJ databases">
        <title>Genomic analysis of 38 Legionella species identifies large and diverse effector repertoires.</title>
        <authorList>
            <person name="Burstein D."/>
            <person name="Amaro F."/>
            <person name="Zusman T."/>
            <person name="Lifshitz Z."/>
            <person name="Cohen O."/>
            <person name="Gilbert J.A."/>
            <person name="Pupko T."/>
            <person name="Shuman H.A."/>
            <person name="Segal G."/>
        </authorList>
    </citation>
    <scope>NUCLEOTIDE SEQUENCE [LARGE SCALE GENOMIC DNA]</scope>
    <source>
        <strain evidence="10 11">SC-63-C7</strain>
    </source>
</reference>
<evidence type="ECO:0000256" key="3">
    <source>
        <dbReference type="ARBA" id="ARBA00009381"/>
    </source>
</evidence>
<dbReference type="InterPro" id="IPR000101">
    <property type="entry name" value="GGT_peptidase"/>
</dbReference>
<sequence length="585" mass="63211">MKIKLRKIHKSICLVLCANLFYANTNSFAEQYNAKPPGYAVASAHPLATNAGLEILAHGGNAFDAAVAVSAVLGVVEPYHSGLGGGGFWLLHQEDQHKNIFIDARETAPMAAKQDMYLAPDGSVVPGLSLNGGLAAAIPGEPAALAYIAKNYGRLPLEKTLAPAIRLAENGFPVDKQLYTFLKNEDRFRQIKKYPATAAIFLKDGRPYLIGDRLVQKDLAKTLKLIAKKGEQGFYTGEVAEKLVKGVNGAGGIWTLADLAQYRIKVREPLIGAYHNMLIITAPPPSAGGIALLTMLNILSHYPLASFSKVQWIHYLVESMRLAYWQREQFLGDPDFVSMPVEKLISAENGKQLSTLISPDKATASSVLQGQSKKTTTKSPGSTSTTHISIIDAEGNRVAATMTINYIFGSSVVAEGTGVLLNDEMDDFSSKVGEENVFGIVGADKNSIEPGKRPLSSMTPTFLELPGRVAILGTPGGSRIPTMILIASLVFKDAYGAISMVSAMRFHHQYLPDILQFEPDTFPPTIQEALTAMGYRLMPLGQYYGDMQAITWDKQSNVLTATSDPRNIGLAASIVNQQRGYGVGY</sequence>
<dbReference type="STRING" id="45074.Lsan_0544"/>
<keyword evidence="4 8" id="KW-0012">Acyltransferase</keyword>
<dbReference type="NCBIfam" id="TIGR00066">
    <property type="entry name" value="g_glut_trans"/>
    <property type="match status" value="1"/>
</dbReference>
<dbReference type="InterPro" id="IPR043137">
    <property type="entry name" value="GGT_ssub_C"/>
</dbReference>
<feature type="binding site" evidence="7">
    <location>
        <begin position="403"/>
        <end position="405"/>
    </location>
    <ligand>
        <name>L-glutamate</name>
        <dbReference type="ChEBI" id="CHEBI:29985"/>
    </ligand>
</feature>
<feature type="binding site" evidence="7">
    <location>
        <position position="477"/>
    </location>
    <ligand>
        <name>L-glutamate</name>
        <dbReference type="ChEBI" id="CHEBI:29985"/>
    </ligand>
</feature>
<dbReference type="GO" id="GO:0006751">
    <property type="term" value="P:glutathione catabolic process"/>
    <property type="evidence" value="ECO:0007669"/>
    <property type="project" value="UniProtKB-UniRule"/>
</dbReference>
<keyword evidence="8" id="KW-0317">Glutathione biosynthesis</keyword>
<evidence type="ECO:0000256" key="2">
    <source>
        <dbReference type="ARBA" id="ARBA00001089"/>
    </source>
</evidence>
<dbReference type="EC" id="2.3.2.2" evidence="8"/>
<comment type="catalytic activity">
    <reaction evidence="1 8">
        <text>an S-substituted glutathione + H2O = an S-substituted L-cysteinylglycine + L-glutamate</text>
        <dbReference type="Rhea" id="RHEA:59468"/>
        <dbReference type="ChEBI" id="CHEBI:15377"/>
        <dbReference type="ChEBI" id="CHEBI:29985"/>
        <dbReference type="ChEBI" id="CHEBI:90779"/>
        <dbReference type="ChEBI" id="CHEBI:143103"/>
        <dbReference type="EC" id="3.4.19.13"/>
    </reaction>
</comment>
<dbReference type="RefSeq" id="WP_058513005.1">
    <property type="nucleotide sequence ID" value="NZ_CAAAIH010000004.1"/>
</dbReference>
<evidence type="ECO:0000256" key="8">
    <source>
        <dbReference type="RuleBase" id="RU368036"/>
    </source>
</evidence>
<dbReference type="PANTHER" id="PTHR43199">
    <property type="entry name" value="GLUTATHIONE HYDROLASE"/>
    <property type="match status" value="1"/>
</dbReference>
<dbReference type="InterPro" id="IPR055262">
    <property type="entry name" value="GGT_CS"/>
</dbReference>
<keyword evidence="8" id="KW-0808">Transferase</keyword>
<feature type="binding site" evidence="7">
    <location>
        <position position="427"/>
    </location>
    <ligand>
        <name>L-glutamate</name>
        <dbReference type="ChEBI" id="CHEBI:29985"/>
    </ligand>
</feature>
<dbReference type="PATRIC" id="fig|45074.5.peg.574"/>
<evidence type="ECO:0000256" key="9">
    <source>
        <dbReference type="SAM" id="SignalP"/>
    </source>
</evidence>
<dbReference type="InterPro" id="IPR051792">
    <property type="entry name" value="GGT_bact"/>
</dbReference>
<evidence type="ECO:0000313" key="10">
    <source>
        <dbReference type="EMBL" id="KTD66599.1"/>
    </source>
</evidence>
<evidence type="ECO:0000313" key="11">
    <source>
        <dbReference type="Proteomes" id="UP000054703"/>
    </source>
</evidence>
<dbReference type="Gene3D" id="1.10.246.130">
    <property type="match status" value="1"/>
</dbReference>
<dbReference type="GO" id="GO:0036374">
    <property type="term" value="F:glutathione hydrolase activity"/>
    <property type="evidence" value="ECO:0007669"/>
    <property type="project" value="UniProtKB-UniRule"/>
</dbReference>
<comment type="pathway">
    <text evidence="8">Sulfur metabolism; glutathione metabolism.</text>
</comment>
<dbReference type="SUPFAM" id="SSF56235">
    <property type="entry name" value="N-terminal nucleophile aminohydrolases (Ntn hydrolases)"/>
    <property type="match status" value="1"/>
</dbReference>
<evidence type="ECO:0000256" key="6">
    <source>
        <dbReference type="PIRSR" id="PIRSR600101-1"/>
    </source>
</evidence>
<evidence type="ECO:0000256" key="7">
    <source>
        <dbReference type="PIRSR" id="PIRSR600101-2"/>
    </source>
</evidence>
<dbReference type="AlphaFoldDB" id="A0A0W0ZBX8"/>
<feature type="active site" description="Nucleophile" evidence="6">
    <location>
        <position position="385"/>
    </location>
</feature>
<feature type="signal peptide" evidence="9">
    <location>
        <begin position="1"/>
        <end position="29"/>
    </location>
</feature>
<comment type="caution">
    <text evidence="10">The sequence shown here is derived from an EMBL/GenBank/DDBJ whole genome shotgun (WGS) entry which is preliminary data.</text>
</comment>
<dbReference type="GO" id="GO:0006750">
    <property type="term" value="P:glutathione biosynthetic process"/>
    <property type="evidence" value="ECO:0007669"/>
    <property type="project" value="UniProtKB-KW"/>
</dbReference>
<feature type="binding site" evidence="7">
    <location>
        <begin position="456"/>
        <end position="457"/>
    </location>
    <ligand>
        <name>L-glutamate</name>
        <dbReference type="ChEBI" id="CHEBI:29985"/>
    </ligand>
</feature>
<keyword evidence="8" id="KW-0865">Zymogen</keyword>
<comment type="similarity">
    <text evidence="3 8">Belongs to the gamma-glutamyltransferase family.</text>
</comment>
<evidence type="ECO:0000256" key="5">
    <source>
        <dbReference type="ARBA" id="ARBA00047417"/>
    </source>
</evidence>
<dbReference type="InterPro" id="IPR043138">
    <property type="entry name" value="GGT_lsub"/>
</dbReference>
<keyword evidence="8" id="KW-0378">Hydrolase</keyword>
<comment type="catalytic activity">
    <reaction evidence="2 8">
        <text>glutathione + H2O = L-cysteinylglycine + L-glutamate</text>
        <dbReference type="Rhea" id="RHEA:28807"/>
        <dbReference type="ChEBI" id="CHEBI:15377"/>
        <dbReference type="ChEBI" id="CHEBI:29985"/>
        <dbReference type="ChEBI" id="CHEBI:57925"/>
        <dbReference type="ChEBI" id="CHEBI:61694"/>
        <dbReference type="EC" id="3.4.19.13"/>
    </reaction>
</comment>